<dbReference type="InterPro" id="IPR010998">
    <property type="entry name" value="Integrase_recombinase_N"/>
</dbReference>
<evidence type="ECO:0000256" key="2">
    <source>
        <dbReference type="SAM" id="MobiDB-lite"/>
    </source>
</evidence>
<evidence type="ECO:0000313" key="4">
    <source>
        <dbReference type="Proteomes" id="UP000440578"/>
    </source>
</evidence>
<keyword evidence="4" id="KW-1185">Reference proteome</keyword>
<protein>
    <submittedName>
        <fullName evidence="3">Uncharacterized protein</fullName>
    </submittedName>
</protein>
<dbReference type="OrthoDB" id="5971730at2759"/>
<dbReference type="Proteomes" id="UP000440578">
    <property type="component" value="Unassembled WGS sequence"/>
</dbReference>
<reference evidence="3 4" key="1">
    <citation type="submission" date="2019-07" db="EMBL/GenBank/DDBJ databases">
        <title>Draft genome assembly of a fouling barnacle, Amphibalanus amphitrite (Darwin, 1854): The first reference genome for Thecostraca.</title>
        <authorList>
            <person name="Kim W."/>
        </authorList>
    </citation>
    <scope>NUCLEOTIDE SEQUENCE [LARGE SCALE GENOMIC DNA]</scope>
    <source>
        <strain evidence="3">SNU_AA5</strain>
        <tissue evidence="3">Soma without cirri and trophi</tissue>
    </source>
</reference>
<evidence type="ECO:0000256" key="1">
    <source>
        <dbReference type="ARBA" id="ARBA00023125"/>
    </source>
</evidence>
<accession>A0A6A4W0A9</accession>
<dbReference type="GO" id="GO:0003677">
    <property type="term" value="F:DNA binding"/>
    <property type="evidence" value="ECO:0007669"/>
    <property type="project" value="UniProtKB-KW"/>
</dbReference>
<proteinExistence type="predicted"/>
<dbReference type="EMBL" id="VIIS01001631">
    <property type="protein sequence ID" value="KAF0295221.1"/>
    <property type="molecule type" value="Genomic_DNA"/>
</dbReference>
<dbReference type="AlphaFoldDB" id="A0A6A4W0A9"/>
<dbReference type="SUPFAM" id="SSF47823">
    <property type="entry name" value="lambda integrase-like, N-terminal domain"/>
    <property type="match status" value="1"/>
</dbReference>
<evidence type="ECO:0000313" key="3">
    <source>
        <dbReference type="EMBL" id="KAF0295221.1"/>
    </source>
</evidence>
<feature type="region of interest" description="Disordered" evidence="2">
    <location>
        <begin position="165"/>
        <end position="212"/>
    </location>
</feature>
<keyword evidence="1" id="KW-0238">DNA-binding</keyword>
<sequence>MSVASGRATVGGLQGAPPVRSSHADVLGLAGLRHALTVHQLAGAALAPATIRSYRAVWGQIRVFLTLPPTAALFPISVADTADFLASRHEQGCSASTLAAEASAISYGHKLAGAPDPTADFRGGRPERQALVVFVPAENLRRVCVVPLELLAAMLLLLGVAVRPRPTESPSAEQEQRRTAASRAAETEKDNSDCNDDASSEEETPIEYGPFWPCSVHPPDQPLRFCDLTEEEQEEIMDADLEAYRKAWRPGDMKYVRWNPDPDVADEDQGKEAFHDENYEFFWWTPTAYRATEARFVFFPGNVTKYPLSSSSTFGSTLASASPEHPTSSACDMEKHHAKVPVNNGNIIEVYNTMARIAEDTLVRELITSAYLQPEDDQLAHGDPARPWVRRHSSVEIKTLADAIKIRRMRQMPGIRGVRLAGDAPSPGQPAGPRGCQGPAGSRVEPDRLQSGDVGQHQPGLQLGALVLRGLPRTAGSSAGRCSWLLCWSAWPLRKHLPLPVLGVPLERGYSLAAALLPARPLRWLCPDLWLALLLLYRLGLTMPPLMAARITELRSATMQCFPENWQPDQQIVTTVVKI</sequence>
<organism evidence="3 4">
    <name type="scientific">Amphibalanus amphitrite</name>
    <name type="common">Striped barnacle</name>
    <name type="synonym">Balanus amphitrite</name>
    <dbReference type="NCBI Taxonomy" id="1232801"/>
    <lineage>
        <taxon>Eukaryota</taxon>
        <taxon>Metazoa</taxon>
        <taxon>Ecdysozoa</taxon>
        <taxon>Arthropoda</taxon>
        <taxon>Crustacea</taxon>
        <taxon>Multicrustacea</taxon>
        <taxon>Cirripedia</taxon>
        <taxon>Thoracica</taxon>
        <taxon>Thoracicalcarea</taxon>
        <taxon>Balanomorpha</taxon>
        <taxon>Balanoidea</taxon>
        <taxon>Balanidae</taxon>
        <taxon>Amphibalaninae</taxon>
        <taxon>Amphibalanus</taxon>
    </lineage>
</organism>
<comment type="caution">
    <text evidence="3">The sequence shown here is derived from an EMBL/GenBank/DDBJ whole genome shotgun (WGS) entry which is preliminary data.</text>
</comment>
<feature type="region of interest" description="Disordered" evidence="2">
    <location>
        <begin position="419"/>
        <end position="455"/>
    </location>
</feature>
<name>A0A6A4W0A9_AMPAM</name>
<dbReference type="Gene3D" id="1.10.150.130">
    <property type="match status" value="1"/>
</dbReference>
<gene>
    <name evidence="3" type="ORF">FJT64_000660</name>
</gene>
<feature type="compositionally biased region" description="Acidic residues" evidence="2">
    <location>
        <begin position="193"/>
        <end position="205"/>
    </location>
</feature>